<evidence type="ECO:0000256" key="5">
    <source>
        <dbReference type="ARBA" id="ARBA00022630"/>
    </source>
</evidence>
<keyword evidence="6" id="KW-0288">FMN</keyword>
<dbReference type="Proteomes" id="UP000067683">
    <property type="component" value="Chromosome"/>
</dbReference>
<dbReference type="GO" id="GO:0016651">
    <property type="term" value="F:oxidoreductase activity, acting on NAD(P)H"/>
    <property type="evidence" value="ECO:0007669"/>
    <property type="project" value="UniProtKB-ARBA"/>
</dbReference>
<feature type="domain" description="Flavodoxin-like" evidence="8">
    <location>
        <begin position="17"/>
        <end position="153"/>
    </location>
</feature>
<evidence type="ECO:0000313" key="9">
    <source>
        <dbReference type="EMBL" id="ALS77056.1"/>
    </source>
</evidence>
<protein>
    <recommendedName>
        <fullName evidence="8">Flavodoxin-like domain-containing protein</fullName>
    </recommendedName>
</protein>
<reference evidence="9" key="1">
    <citation type="submission" date="2016-01" db="EMBL/GenBank/DDBJ databases">
        <title>Complete genome of Planococcus rifietoensis type strain M8.</title>
        <authorList>
            <person name="See-Too W.S."/>
        </authorList>
    </citation>
    <scope>NUCLEOTIDE SEQUENCE [LARGE SCALE GENOMIC DNA]</scope>
    <source>
        <strain evidence="9">M8</strain>
    </source>
</reference>
<dbReference type="InterPro" id="IPR008254">
    <property type="entry name" value="Flavodoxin/NO_synth"/>
</dbReference>
<evidence type="ECO:0000256" key="6">
    <source>
        <dbReference type="ARBA" id="ARBA00022643"/>
    </source>
</evidence>
<evidence type="ECO:0000313" key="10">
    <source>
        <dbReference type="Proteomes" id="UP000067683"/>
    </source>
</evidence>
<dbReference type="STRING" id="200991.AUC31_11055"/>
<evidence type="ECO:0000256" key="4">
    <source>
        <dbReference type="ARBA" id="ARBA00022448"/>
    </source>
</evidence>
<comment type="cofactor">
    <cofactor evidence="1">
        <name>FMN</name>
        <dbReference type="ChEBI" id="CHEBI:58210"/>
    </cofactor>
</comment>
<dbReference type="SUPFAM" id="SSF52218">
    <property type="entry name" value="Flavoproteins"/>
    <property type="match status" value="1"/>
</dbReference>
<comment type="function">
    <text evidence="2">Low-potential electron donor to a number of redox enzymes.</text>
</comment>
<keyword evidence="7" id="KW-0249">Electron transport</keyword>
<dbReference type="InterPro" id="IPR050619">
    <property type="entry name" value="Flavodoxin"/>
</dbReference>
<keyword evidence="10" id="KW-1185">Reference proteome</keyword>
<organism evidence="9 10">
    <name type="scientific">Planococcus rifietoensis</name>
    <dbReference type="NCBI Taxonomy" id="200991"/>
    <lineage>
        <taxon>Bacteria</taxon>
        <taxon>Bacillati</taxon>
        <taxon>Bacillota</taxon>
        <taxon>Bacilli</taxon>
        <taxon>Bacillales</taxon>
        <taxon>Caryophanaceae</taxon>
        <taxon>Planococcus</taxon>
    </lineage>
</organism>
<evidence type="ECO:0000256" key="3">
    <source>
        <dbReference type="ARBA" id="ARBA00005267"/>
    </source>
</evidence>
<comment type="similarity">
    <text evidence="3">Belongs to the flavodoxin family.</text>
</comment>
<dbReference type="AlphaFoldDB" id="A0A0U2XLF5"/>
<dbReference type="KEGG" id="prt:AUC31_11055"/>
<accession>A0A0U2XLF5</accession>
<evidence type="ECO:0000259" key="8">
    <source>
        <dbReference type="PROSITE" id="PS50902"/>
    </source>
</evidence>
<evidence type="ECO:0000256" key="7">
    <source>
        <dbReference type="ARBA" id="ARBA00022982"/>
    </source>
</evidence>
<dbReference type="Pfam" id="PF00258">
    <property type="entry name" value="Flavodoxin_1"/>
    <property type="match status" value="1"/>
</dbReference>
<dbReference type="PANTHER" id="PTHR42809:SF1">
    <property type="entry name" value="FLAVODOXIN 1"/>
    <property type="match status" value="1"/>
</dbReference>
<sequence>MRKYRSRTALTNYKPTIAIVYASATGHTESLTQMVADALVRQGAQPDVFRVKEFNLAELCCYDIVLVGTYTWMNGEIPKQLHGLYEAMEHQDKTPITGVFGTGDRCFATYCGAVDLFRDMLHATTVLAATLKVEQMPSADDCLRCDAFAESVLTKYSHHKGLLPATNS</sequence>
<dbReference type="Gene3D" id="3.40.50.360">
    <property type="match status" value="1"/>
</dbReference>
<dbReference type="PROSITE" id="PS50902">
    <property type="entry name" value="FLAVODOXIN_LIKE"/>
    <property type="match status" value="1"/>
</dbReference>
<evidence type="ECO:0000256" key="1">
    <source>
        <dbReference type="ARBA" id="ARBA00001917"/>
    </source>
</evidence>
<keyword evidence="5" id="KW-0285">Flavoprotein</keyword>
<dbReference type="GO" id="GO:0010181">
    <property type="term" value="F:FMN binding"/>
    <property type="evidence" value="ECO:0007669"/>
    <property type="project" value="InterPro"/>
</dbReference>
<dbReference type="PANTHER" id="PTHR42809">
    <property type="entry name" value="FLAVODOXIN 2"/>
    <property type="match status" value="1"/>
</dbReference>
<evidence type="ECO:0000256" key="2">
    <source>
        <dbReference type="ARBA" id="ARBA00003297"/>
    </source>
</evidence>
<dbReference type="InterPro" id="IPR029039">
    <property type="entry name" value="Flavoprotein-like_sf"/>
</dbReference>
<dbReference type="EMBL" id="CP013659">
    <property type="protein sequence ID" value="ALS77056.1"/>
    <property type="molecule type" value="Genomic_DNA"/>
</dbReference>
<name>A0A0U2XLF5_9BACL</name>
<keyword evidence="4" id="KW-0813">Transport</keyword>
<proteinExistence type="inferred from homology"/>
<gene>
    <name evidence="9" type="ORF">AUC31_11055</name>
</gene>